<organism evidence="7 8">
    <name type="scientific">Sphingomonas colocasiae</name>
    <dbReference type="NCBI Taxonomy" id="1848973"/>
    <lineage>
        <taxon>Bacteria</taxon>
        <taxon>Pseudomonadati</taxon>
        <taxon>Pseudomonadota</taxon>
        <taxon>Alphaproteobacteria</taxon>
        <taxon>Sphingomonadales</taxon>
        <taxon>Sphingomonadaceae</taxon>
        <taxon>Sphingomonas</taxon>
    </lineage>
</organism>
<comment type="catalytic activity">
    <reaction evidence="6">
        <text>a fatty acyl-[ACP] + S-adenosyl-L-methionine = an N-acyl-L-homoserine lactone + S-methyl-5'-thioadenosine + holo-[ACP] + H(+)</text>
        <dbReference type="Rhea" id="RHEA:10096"/>
        <dbReference type="Rhea" id="RHEA-COMP:9685"/>
        <dbReference type="Rhea" id="RHEA-COMP:14125"/>
        <dbReference type="ChEBI" id="CHEBI:15378"/>
        <dbReference type="ChEBI" id="CHEBI:17509"/>
        <dbReference type="ChEBI" id="CHEBI:55474"/>
        <dbReference type="ChEBI" id="CHEBI:59789"/>
        <dbReference type="ChEBI" id="CHEBI:64479"/>
        <dbReference type="ChEBI" id="CHEBI:138651"/>
        <dbReference type="EC" id="2.3.1.184"/>
    </reaction>
</comment>
<dbReference type="PROSITE" id="PS51187">
    <property type="entry name" value="AUTOINDUCER_SYNTH_2"/>
    <property type="match status" value="1"/>
</dbReference>
<evidence type="ECO:0000256" key="5">
    <source>
        <dbReference type="PROSITE-ProRule" id="PRU00533"/>
    </source>
</evidence>
<proteinExistence type="inferred from homology"/>
<keyword evidence="2 6" id="KW-0808">Transferase</keyword>
<dbReference type="InterPro" id="IPR001690">
    <property type="entry name" value="Autoind_synthase"/>
</dbReference>
<dbReference type="Proteomes" id="UP000706039">
    <property type="component" value="Unassembled WGS sequence"/>
</dbReference>
<keyword evidence="3 6" id="KW-0949">S-adenosyl-L-methionine</keyword>
<evidence type="ECO:0000256" key="1">
    <source>
        <dbReference type="ARBA" id="ARBA00022654"/>
    </source>
</evidence>
<comment type="similarity">
    <text evidence="5 6">Belongs to the autoinducer synthase family.</text>
</comment>
<reference evidence="7 8" key="1">
    <citation type="submission" date="2021-08" db="EMBL/GenBank/DDBJ databases">
        <authorList>
            <person name="Tuo L."/>
        </authorList>
    </citation>
    <scope>NUCLEOTIDE SEQUENCE [LARGE SCALE GENOMIC DNA]</scope>
    <source>
        <strain evidence="7 8">JCM 31229</strain>
    </source>
</reference>
<gene>
    <name evidence="7" type="ORF">K7G82_13245</name>
</gene>
<keyword evidence="8" id="KW-1185">Reference proteome</keyword>
<evidence type="ECO:0000256" key="6">
    <source>
        <dbReference type="RuleBase" id="RU361135"/>
    </source>
</evidence>
<protein>
    <recommendedName>
        <fullName evidence="6">Acyl-homoserine-lactone synthase</fullName>
        <ecNumber evidence="6">2.3.1.184</ecNumber>
    </recommendedName>
    <alternativeName>
        <fullName evidence="6">Autoinducer synthesis protein</fullName>
    </alternativeName>
</protein>
<evidence type="ECO:0000256" key="4">
    <source>
        <dbReference type="ARBA" id="ARBA00022929"/>
    </source>
</evidence>
<dbReference type="RefSeq" id="WP_222990382.1">
    <property type="nucleotide sequence ID" value="NZ_JAINVV010000005.1"/>
</dbReference>
<evidence type="ECO:0000313" key="8">
    <source>
        <dbReference type="Proteomes" id="UP000706039"/>
    </source>
</evidence>
<sequence>MLHLIDHNSQSEGAILRAMFEARKRVFVDLLRWNVPVVGGSWEMDRFDNEDARYLVLSDERGHHLASARLLRTDRPHILDTLFSGLCEGPVPSDAATLEITRFCIDRNLASAERRRARNQLVTALVEHALAHGIARFTAVAEMRWARQILAFGWSCVPLGPPVRHESGLLGALLIEIDADTPFRLLKAGIYSAPARGGRRLSA</sequence>
<dbReference type="PANTHER" id="PTHR39322">
    <property type="entry name" value="ACYL-HOMOSERINE-LACTONE SYNTHASE"/>
    <property type="match status" value="1"/>
</dbReference>
<dbReference type="EC" id="2.3.1.184" evidence="6"/>
<evidence type="ECO:0000256" key="3">
    <source>
        <dbReference type="ARBA" id="ARBA00022691"/>
    </source>
</evidence>
<evidence type="ECO:0000313" key="7">
    <source>
        <dbReference type="EMBL" id="MBY8823265.1"/>
    </source>
</evidence>
<keyword evidence="4 5" id="KW-0071">Autoinducer synthesis</keyword>
<dbReference type="EMBL" id="JAINVV010000005">
    <property type="protein sequence ID" value="MBY8823265.1"/>
    <property type="molecule type" value="Genomic_DNA"/>
</dbReference>
<dbReference type="Gene3D" id="3.40.630.30">
    <property type="match status" value="1"/>
</dbReference>
<name>A0ABS7PPL4_9SPHN</name>
<dbReference type="Pfam" id="PF00765">
    <property type="entry name" value="Autoind_synth"/>
    <property type="match status" value="1"/>
</dbReference>
<accession>A0ABS7PPL4</accession>
<dbReference type="InterPro" id="IPR016181">
    <property type="entry name" value="Acyl_CoA_acyltransferase"/>
</dbReference>
<dbReference type="SUPFAM" id="SSF55729">
    <property type="entry name" value="Acyl-CoA N-acyltransferases (Nat)"/>
    <property type="match status" value="1"/>
</dbReference>
<keyword evidence="1 5" id="KW-0673">Quorum sensing</keyword>
<dbReference type="PRINTS" id="PR01549">
    <property type="entry name" value="AUTOINDCRSYN"/>
</dbReference>
<dbReference type="PANTHER" id="PTHR39322:SF1">
    <property type="entry name" value="ISOVALERYL-HOMOSERINE LACTONE SYNTHASE"/>
    <property type="match status" value="1"/>
</dbReference>
<evidence type="ECO:0000256" key="2">
    <source>
        <dbReference type="ARBA" id="ARBA00022679"/>
    </source>
</evidence>
<comment type="caution">
    <text evidence="7">The sequence shown here is derived from an EMBL/GenBank/DDBJ whole genome shotgun (WGS) entry which is preliminary data.</text>
</comment>